<name>A0A1C7MPS1_GRIFR</name>
<evidence type="ECO:0000313" key="2">
    <source>
        <dbReference type="Proteomes" id="UP000092993"/>
    </source>
</evidence>
<keyword evidence="2" id="KW-1185">Reference proteome</keyword>
<dbReference type="Proteomes" id="UP000092993">
    <property type="component" value="Unassembled WGS sequence"/>
</dbReference>
<evidence type="ECO:0000313" key="1">
    <source>
        <dbReference type="EMBL" id="OBZ78852.1"/>
    </source>
</evidence>
<reference evidence="1 2" key="1">
    <citation type="submission" date="2016-03" db="EMBL/GenBank/DDBJ databases">
        <title>Whole genome sequencing of Grifola frondosa 9006-11.</title>
        <authorList>
            <person name="Min B."/>
            <person name="Park H."/>
            <person name="Kim J.-G."/>
            <person name="Cho H."/>
            <person name="Oh Y.-L."/>
            <person name="Kong W.-S."/>
            <person name="Choi I.-G."/>
        </authorList>
    </citation>
    <scope>NUCLEOTIDE SEQUENCE [LARGE SCALE GENOMIC DNA]</scope>
    <source>
        <strain evidence="1 2">9006-11</strain>
    </source>
</reference>
<dbReference type="CDD" id="cd11296">
    <property type="entry name" value="O-FucT_like"/>
    <property type="match status" value="1"/>
</dbReference>
<sequence>MCAITPWEFEKDYSPAWRDVVRHFRWTPDLEELAKTYLRHMLQIPEGAVIPPFITVHECFAPLSAYARRVREVQEELRDLGVNATHVIMTSDEEDERWWDEVSAQGWLRINHTRENTEERFGDWGPWYMVVLDAVVQSLGVGFVGTDRSTFSIMARRRVIDWNGGVSRMVMWGRANADDH</sequence>
<dbReference type="STRING" id="5627.A0A1C7MPS1"/>
<comment type="caution">
    <text evidence="1">The sequence shown here is derived from an EMBL/GenBank/DDBJ whole genome shotgun (WGS) entry which is preliminary data.</text>
</comment>
<dbReference type="EMBL" id="LUGG01000001">
    <property type="protein sequence ID" value="OBZ78852.1"/>
    <property type="molecule type" value="Genomic_DNA"/>
</dbReference>
<proteinExistence type="predicted"/>
<organism evidence="1 2">
    <name type="scientific">Grifola frondosa</name>
    <name type="common">Maitake</name>
    <name type="synonym">Polyporus frondosus</name>
    <dbReference type="NCBI Taxonomy" id="5627"/>
    <lineage>
        <taxon>Eukaryota</taxon>
        <taxon>Fungi</taxon>
        <taxon>Dikarya</taxon>
        <taxon>Basidiomycota</taxon>
        <taxon>Agaricomycotina</taxon>
        <taxon>Agaricomycetes</taxon>
        <taxon>Polyporales</taxon>
        <taxon>Grifolaceae</taxon>
        <taxon>Grifola</taxon>
    </lineage>
</organism>
<accession>A0A1C7MPS1</accession>
<protein>
    <submittedName>
        <fullName evidence="1">Uncharacterized protein</fullName>
    </submittedName>
</protein>
<dbReference type="OrthoDB" id="423313at2759"/>
<dbReference type="AlphaFoldDB" id="A0A1C7MPS1"/>
<dbReference type="Gene3D" id="3.40.50.11350">
    <property type="match status" value="1"/>
</dbReference>
<gene>
    <name evidence="1" type="ORF">A0H81_00084</name>
</gene>